<dbReference type="GO" id="GO:0055085">
    <property type="term" value="P:transmembrane transport"/>
    <property type="evidence" value="ECO:0007669"/>
    <property type="project" value="InterPro"/>
</dbReference>
<evidence type="ECO:0000256" key="5">
    <source>
        <dbReference type="ARBA" id="ARBA00022519"/>
    </source>
</evidence>
<dbReference type="InterPro" id="IPR037682">
    <property type="entry name" value="TonB_C"/>
</dbReference>
<dbReference type="InterPro" id="IPR006260">
    <property type="entry name" value="TonB/TolA_C"/>
</dbReference>
<comment type="similarity">
    <text evidence="2">Belongs to the TonB family.</text>
</comment>
<evidence type="ECO:0000256" key="6">
    <source>
        <dbReference type="ARBA" id="ARBA00022692"/>
    </source>
</evidence>
<keyword evidence="3" id="KW-0813">Transport</keyword>
<dbReference type="PANTHER" id="PTHR33446:SF2">
    <property type="entry name" value="PROTEIN TONB"/>
    <property type="match status" value="1"/>
</dbReference>
<dbReference type="EMBL" id="MIGY01000001">
    <property type="protein sequence ID" value="PPU09234.1"/>
    <property type="molecule type" value="Genomic_DNA"/>
</dbReference>
<evidence type="ECO:0000256" key="8">
    <source>
        <dbReference type="ARBA" id="ARBA00022989"/>
    </source>
</evidence>
<keyword evidence="4" id="KW-1003">Cell membrane</keyword>
<organism evidence="12 13">
    <name type="scientific">Xanthomonas arboricola</name>
    <dbReference type="NCBI Taxonomy" id="56448"/>
    <lineage>
        <taxon>Bacteria</taxon>
        <taxon>Pseudomonadati</taxon>
        <taxon>Pseudomonadota</taxon>
        <taxon>Gammaproteobacteria</taxon>
        <taxon>Lysobacterales</taxon>
        <taxon>Lysobacteraceae</taxon>
        <taxon>Xanthomonas</taxon>
    </lineage>
</organism>
<evidence type="ECO:0000256" key="3">
    <source>
        <dbReference type="ARBA" id="ARBA00022448"/>
    </source>
</evidence>
<gene>
    <name evidence="12" type="ORF">XarjCFBP7645_02645</name>
</gene>
<dbReference type="GO" id="GO:0031992">
    <property type="term" value="F:energy transducer activity"/>
    <property type="evidence" value="ECO:0007669"/>
    <property type="project" value="TreeGrafter"/>
</dbReference>
<protein>
    <recommendedName>
        <fullName evidence="11">TonB C-terminal domain-containing protein</fullName>
    </recommendedName>
</protein>
<evidence type="ECO:0000256" key="10">
    <source>
        <dbReference type="SAM" id="MobiDB-lite"/>
    </source>
</evidence>
<evidence type="ECO:0000256" key="7">
    <source>
        <dbReference type="ARBA" id="ARBA00022927"/>
    </source>
</evidence>
<keyword evidence="5" id="KW-0997">Cell inner membrane</keyword>
<reference evidence="12 13" key="1">
    <citation type="submission" date="2016-08" db="EMBL/GenBank/DDBJ databases">
        <title>Evolution of the type three secretion system and type three effector repertoires in Xanthomonas.</title>
        <authorList>
            <person name="Merda D."/>
            <person name="Briand M."/>
            <person name="Bosis E."/>
            <person name="Rousseau C."/>
            <person name="Portier P."/>
            <person name="Jacques M.-A."/>
            <person name="Fischer-Le Saux M."/>
        </authorList>
    </citation>
    <scope>NUCLEOTIDE SEQUENCE [LARGE SCALE GENOMIC DNA]</scope>
    <source>
        <strain evidence="12 13">CFBP 7645</strain>
    </source>
</reference>
<comment type="subcellular location">
    <subcellularLocation>
        <location evidence="1">Cell inner membrane</location>
        <topology evidence="1">Single-pass membrane protein</topology>
        <orientation evidence="1">Periplasmic side</orientation>
    </subcellularLocation>
</comment>
<dbReference type="Proteomes" id="UP000239204">
    <property type="component" value="Unassembled WGS sequence"/>
</dbReference>
<dbReference type="PROSITE" id="PS52015">
    <property type="entry name" value="TONB_CTD"/>
    <property type="match status" value="1"/>
</dbReference>
<name>A0A2S7AH71_9XANT</name>
<feature type="region of interest" description="Disordered" evidence="10">
    <location>
        <begin position="76"/>
        <end position="163"/>
    </location>
</feature>
<dbReference type="InterPro" id="IPR051045">
    <property type="entry name" value="TonB-dependent_transducer"/>
</dbReference>
<evidence type="ECO:0000313" key="12">
    <source>
        <dbReference type="EMBL" id="PPU09234.1"/>
    </source>
</evidence>
<feature type="compositionally biased region" description="Low complexity" evidence="10">
    <location>
        <begin position="86"/>
        <end position="95"/>
    </location>
</feature>
<keyword evidence="8" id="KW-1133">Transmembrane helix</keyword>
<dbReference type="GO" id="GO:0015031">
    <property type="term" value="P:protein transport"/>
    <property type="evidence" value="ECO:0007669"/>
    <property type="project" value="UniProtKB-KW"/>
</dbReference>
<comment type="caution">
    <text evidence="12">The sequence shown here is derived from an EMBL/GenBank/DDBJ whole genome shotgun (WGS) entry which is preliminary data.</text>
</comment>
<evidence type="ECO:0000313" key="13">
    <source>
        <dbReference type="Proteomes" id="UP000239204"/>
    </source>
</evidence>
<sequence length="254" mass="27684">MNLIYTLPMLRADGPTPPPDGRWSKLAAVCTTAVIHALIAWLVLDQSRFEASISPQEEVRMHLTLVPAAAPPTLIAPVQSPDHVPQQSQSISWSQPRLEAPIVERPTRQPTPASLPRIGPMPLSDVVEHSMAASPGQDDALSHATAPDSSPAPPGPAAGMTDPNWEGRVLERLQRFRRYPTTAKAHRQEGVVFVRALVNHQGRVLAARVHLGSGYLVLDDEALGTFARAQPFPRPPHTLPDPVELEVPVEFFLQ</sequence>
<dbReference type="Gene3D" id="3.30.1150.10">
    <property type="match status" value="1"/>
</dbReference>
<accession>A0A2S7AH71</accession>
<proteinExistence type="inferred from homology"/>
<evidence type="ECO:0000259" key="11">
    <source>
        <dbReference type="PROSITE" id="PS52015"/>
    </source>
</evidence>
<dbReference type="NCBIfam" id="TIGR01352">
    <property type="entry name" value="tonB_Cterm"/>
    <property type="match status" value="1"/>
</dbReference>
<dbReference type="Pfam" id="PF03544">
    <property type="entry name" value="TonB_C"/>
    <property type="match status" value="1"/>
</dbReference>
<keyword evidence="6" id="KW-0812">Transmembrane</keyword>
<feature type="domain" description="TonB C-terminal" evidence="11">
    <location>
        <begin position="164"/>
        <end position="254"/>
    </location>
</feature>
<dbReference type="SUPFAM" id="SSF74653">
    <property type="entry name" value="TolA/TonB C-terminal domain"/>
    <property type="match status" value="1"/>
</dbReference>
<evidence type="ECO:0000256" key="2">
    <source>
        <dbReference type="ARBA" id="ARBA00006555"/>
    </source>
</evidence>
<dbReference type="AlphaFoldDB" id="A0A2S7AH71"/>
<dbReference type="PANTHER" id="PTHR33446">
    <property type="entry name" value="PROTEIN TONB-RELATED"/>
    <property type="match status" value="1"/>
</dbReference>
<evidence type="ECO:0000256" key="9">
    <source>
        <dbReference type="ARBA" id="ARBA00023136"/>
    </source>
</evidence>
<evidence type="ECO:0000256" key="4">
    <source>
        <dbReference type="ARBA" id="ARBA00022475"/>
    </source>
</evidence>
<evidence type="ECO:0000256" key="1">
    <source>
        <dbReference type="ARBA" id="ARBA00004383"/>
    </source>
</evidence>
<keyword evidence="7" id="KW-0653">Protein transport</keyword>
<keyword evidence="9" id="KW-0472">Membrane</keyword>
<dbReference type="GO" id="GO:0098797">
    <property type="term" value="C:plasma membrane protein complex"/>
    <property type="evidence" value="ECO:0007669"/>
    <property type="project" value="TreeGrafter"/>
</dbReference>